<dbReference type="RefSeq" id="WP_282211712.1">
    <property type="nucleotide sequence ID" value="NZ_CP118247.1"/>
</dbReference>
<evidence type="ECO:0000313" key="2">
    <source>
        <dbReference type="EMBL" id="WDR06198.1"/>
    </source>
</evidence>
<protein>
    <submittedName>
        <fullName evidence="2">Acetylxylan esterase</fullName>
    </submittedName>
</protein>
<dbReference type="SUPFAM" id="SSF53474">
    <property type="entry name" value="alpha/beta-Hydrolases"/>
    <property type="match status" value="1"/>
</dbReference>
<organism evidence="2 3">
    <name type="scientific">Devosia rhodophyticola</name>
    <dbReference type="NCBI Taxonomy" id="3026423"/>
    <lineage>
        <taxon>Bacteria</taxon>
        <taxon>Pseudomonadati</taxon>
        <taxon>Pseudomonadota</taxon>
        <taxon>Alphaproteobacteria</taxon>
        <taxon>Hyphomicrobiales</taxon>
        <taxon>Devosiaceae</taxon>
        <taxon>Devosia</taxon>
    </lineage>
</organism>
<sequence>MPLTFDLPLDALPTYTGRNPKPADFDQFWAAGLAEMASVSPDVELVPAEFECNFADCFHLYFTGVGGARIHAKYVRPKDASRPHPAIVQFHGYSGSIGDWADGPMLAFAAQGFSYVGMDCRGQGGLSEDCGIVQGNTLRGHIVRGLEDALQGAPEKLLFRNIFLDTAQITRLVMGMDEVDANRVGVWGGSQGGGLTLACSALVPEVAKLAPVFPFLSDYQRVWEMDQAKNAYFELSDWFRHFDPLHRRESDVFNALGYIDIQHLADRVRGEVLWRIGLADQVCPPSTQFAAYNKLNAPRKMVTYPDFAHEKLPMEMDQLFAYMASL</sequence>
<gene>
    <name evidence="2" type="ORF">PSQ90_01690</name>
</gene>
<feature type="domain" description="Acetyl xylan esterase" evidence="1">
    <location>
        <begin position="4"/>
        <end position="323"/>
    </location>
</feature>
<proteinExistence type="predicted"/>
<dbReference type="InterPro" id="IPR029058">
    <property type="entry name" value="AB_hydrolase_fold"/>
</dbReference>
<name>A0ABY7YXT6_9HYPH</name>
<dbReference type="Proteomes" id="UP001222118">
    <property type="component" value="Chromosome"/>
</dbReference>
<evidence type="ECO:0000313" key="3">
    <source>
        <dbReference type="Proteomes" id="UP001222118"/>
    </source>
</evidence>
<evidence type="ECO:0000259" key="1">
    <source>
        <dbReference type="Pfam" id="PF05448"/>
    </source>
</evidence>
<dbReference type="Gene3D" id="3.40.50.1820">
    <property type="entry name" value="alpha/beta hydrolase"/>
    <property type="match status" value="1"/>
</dbReference>
<dbReference type="PANTHER" id="PTHR40111">
    <property type="entry name" value="CEPHALOSPORIN-C DEACETYLASE"/>
    <property type="match status" value="1"/>
</dbReference>
<dbReference type="InterPro" id="IPR008391">
    <property type="entry name" value="AXE1_dom"/>
</dbReference>
<dbReference type="EMBL" id="CP118247">
    <property type="protein sequence ID" value="WDR06198.1"/>
    <property type="molecule type" value="Genomic_DNA"/>
</dbReference>
<dbReference type="InterPro" id="IPR039069">
    <property type="entry name" value="CE7"/>
</dbReference>
<keyword evidence="3" id="KW-1185">Reference proteome</keyword>
<dbReference type="Pfam" id="PF05448">
    <property type="entry name" value="AXE1"/>
    <property type="match status" value="1"/>
</dbReference>
<reference evidence="2 3" key="1">
    <citation type="submission" date="2023-02" db="EMBL/GenBank/DDBJ databases">
        <title>Devosia chondri sp. nov., isolated from the phycosphere of marine algae.</title>
        <authorList>
            <person name="Kim J.M."/>
            <person name="Lee J.K."/>
            <person name="Choi B.J."/>
            <person name="Bayburt H."/>
            <person name="Jeon C.O."/>
        </authorList>
    </citation>
    <scope>NUCLEOTIDE SEQUENCE [LARGE SCALE GENOMIC DNA]</scope>
    <source>
        <strain evidence="2 3">G2-5</strain>
    </source>
</reference>
<dbReference type="PANTHER" id="PTHR40111:SF1">
    <property type="entry name" value="CEPHALOSPORIN-C DEACETYLASE"/>
    <property type="match status" value="1"/>
</dbReference>
<accession>A0ABY7YXT6</accession>